<keyword evidence="7" id="KW-1185">Reference proteome</keyword>
<evidence type="ECO:0000256" key="5">
    <source>
        <dbReference type="SAM" id="MobiDB-lite"/>
    </source>
</evidence>
<dbReference type="CDD" id="cd22933">
    <property type="entry name" value="HFD_HFI1"/>
    <property type="match status" value="1"/>
</dbReference>
<protein>
    <recommendedName>
        <fullName evidence="8">Transcriptional coactivator Hfi1/Transcriptional adapter 1</fullName>
    </recommendedName>
</protein>
<dbReference type="GO" id="GO:0005634">
    <property type="term" value="C:nucleus"/>
    <property type="evidence" value="ECO:0007669"/>
    <property type="project" value="UniProtKB-SubCell"/>
</dbReference>
<evidence type="ECO:0000313" key="7">
    <source>
        <dbReference type="Proteomes" id="UP001633002"/>
    </source>
</evidence>
<organism evidence="6 7">
    <name type="scientific">Riccia sorocarpa</name>
    <dbReference type="NCBI Taxonomy" id="122646"/>
    <lineage>
        <taxon>Eukaryota</taxon>
        <taxon>Viridiplantae</taxon>
        <taxon>Streptophyta</taxon>
        <taxon>Embryophyta</taxon>
        <taxon>Marchantiophyta</taxon>
        <taxon>Marchantiopsida</taxon>
        <taxon>Marchantiidae</taxon>
        <taxon>Marchantiales</taxon>
        <taxon>Ricciaceae</taxon>
        <taxon>Riccia</taxon>
    </lineage>
</organism>
<name>A0ABD3HJN0_9MARC</name>
<dbReference type="InterPro" id="IPR024738">
    <property type="entry name" value="Hfi1/Tada1"/>
</dbReference>
<keyword evidence="3" id="KW-0804">Transcription</keyword>
<dbReference type="Pfam" id="PF12767">
    <property type="entry name" value="SAGA-Tad1"/>
    <property type="match status" value="1"/>
</dbReference>
<proteinExistence type="predicted"/>
<evidence type="ECO:0000256" key="1">
    <source>
        <dbReference type="ARBA" id="ARBA00004123"/>
    </source>
</evidence>
<feature type="compositionally biased region" description="Basic and acidic residues" evidence="5">
    <location>
        <begin position="139"/>
        <end position="149"/>
    </location>
</feature>
<gene>
    <name evidence="6" type="ORF">R1sor_015908</name>
</gene>
<feature type="compositionally biased region" description="Basic and acidic residues" evidence="5">
    <location>
        <begin position="230"/>
        <end position="239"/>
    </location>
</feature>
<keyword evidence="2" id="KW-0805">Transcription regulation</keyword>
<dbReference type="AlphaFoldDB" id="A0ABD3HJN0"/>
<feature type="compositionally biased region" description="Acidic residues" evidence="5">
    <location>
        <begin position="240"/>
        <end position="249"/>
    </location>
</feature>
<evidence type="ECO:0008006" key="8">
    <source>
        <dbReference type="Google" id="ProtNLM"/>
    </source>
</evidence>
<evidence type="ECO:0000256" key="2">
    <source>
        <dbReference type="ARBA" id="ARBA00023015"/>
    </source>
</evidence>
<dbReference type="GO" id="GO:0000124">
    <property type="term" value="C:SAGA complex"/>
    <property type="evidence" value="ECO:0007669"/>
    <property type="project" value="UniProtKB-ARBA"/>
</dbReference>
<sequence length="422" mass="46412">MPMVQKSMRISLHDQIRFLKILGPAKETRYWQLLQSFLNYKLSKAELDNQVVSTIGKENVALHNQFLRAIYANALGSEAPPPPPSFVHDTSKPVKGVGRKPLVSSLSNEPTVSGLLVSAVRPNNADGAIPSSPKKGRSTVRDRKVKERPSPLGFSHRTEAATFQGRGADGETPRSFVNGGLQLSQYSAEQSSLELPSPGLPPAKRPRLGFTGPGIRSSGDGKVEVGVSNRETEVDKLEEGEGSEESYEDDITGNELIKPPLGCIDSFGGPRVEKFVSKFPPAPVTHTLLGDKLEEEIPGEEFLPDTERLHRCMQLLAVERGLEDVNLETARCVNKALDVYLKAIIQPLVELVRARRTGQEVQTRENGRNLGEANCLDLKVAMDLNPQVLGEDWPTQLERISFRAFDGKNKSRTGKMWEGCDD</sequence>
<accession>A0ABD3HJN0</accession>
<evidence type="ECO:0000256" key="3">
    <source>
        <dbReference type="ARBA" id="ARBA00023163"/>
    </source>
</evidence>
<dbReference type="EMBL" id="JBJQOH010000004">
    <property type="protein sequence ID" value="KAL3689599.1"/>
    <property type="molecule type" value="Genomic_DNA"/>
</dbReference>
<comment type="caution">
    <text evidence="6">The sequence shown here is derived from an EMBL/GenBank/DDBJ whole genome shotgun (WGS) entry which is preliminary data.</text>
</comment>
<comment type="subcellular location">
    <subcellularLocation>
        <location evidence="1">Nucleus</location>
    </subcellularLocation>
</comment>
<evidence type="ECO:0000256" key="4">
    <source>
        <dbReference type="ARBA" id="ARBA00023242"/>
    </source>
</evidence>
<dbReference type="PANTHER" id="PTHR21277:SF5">
    <property type="entry name" value="TRANSCRIPTIONAL ADAPTER 1"/>
    <property type="match status" value="1"/>
</dbReference>
<dbReference type="PANTHER" id="PTHR21277">
    <property type="entry name" value="TRANSCRIPTIONAL ADAPTER 1"/>
    <property type="match status" value="1"/>
</dbReference>
<feature type="region of interest" description="Disordered" evidence="5">
    <location>
        <begin position="118"/>
        <end position="178"/>
    </location>
</feature>
<dbReference type="Proteomes" id="UP001633002">
    <property type="component" value="Unassembled WGS sequence"/>
</dbReference>
<reference evidence="6 7" key="1">
    <citation type="submission" date="2024-09" db="EMBL/GenBank/DDBJ databases">
        <title>Chromosome-scale assembly of Riccia sorocarpa.</title>
        <authorList>
            <person name="Paukszto L."/>
        </authorList>
    </citation>
    <scope>NUCLEOTIDE SEQUENCE [LARGE SCALE GENOMIC DNA]</scope>
    <source>
        <strain evidence="6">LP-2024</strain>
        <tissue evidence="6">Aerial parts of the thallus</tissue>
    </source>
</reference>
<keyword evidence="4" id="KW-0539">Nucleus</keyword>
<evidence type="ECO:0000313" key="6">
    <source>
        <dbReference type="EMBL" id="KAL3689599.1"/>
    </source>
</evidence>
<feature type="region of interest" description="Disordered" evidence="5">
    <location>
        <begin position="210"/>
        <end position="249"/>
    </location>
</feature>